<accession>A0A367JVH6</accession>
<evidence type="ECO:0000256" key="5">
    <source>
        <dbReference type="ARBA" id="ARBA00022838"/>
    </source>
</evidence>
<evidence type="ECO:0000256" key="8">
    <source>
        <dbReference type="ARBA" id="ARBA00023306"/>
    </source>
</evidence>
<gene>
    <name evidence="13" type="primary">NDC80</name>
    <name evidence="13" type="ORF">CU098_009747</name>
</gene>
<name>A0A367JVH6_RHIST</name>
<evidence type="ECO:0000259" key="12">
    <source>
        <dbReference type="Pfam" id="PF03801"/>
    </source>
</evidence>
<feature type="coiled-coil region" evidence="11">
    <location>
        <begin position="318"/>
        <end position="420"/>
    </location>
</feature>
<dbReference type="InterPro" id="IPR038273">
    <property type="entry name" value="Ndc80_sf"/>
</dbReference>
<dbReference type="InterPro" id="IPR005550">
    <property type="entry name" value="Kinetochore_Ndc80"/>
</dbReference>
<dbReference type="OrthoDB" id="7459479at2759"/>
<feature type="coiled-coil region" evidence="11">
    <location>
        <begin position="118"/>
        <end position="242"/>
    </location>
</feature>
<evidence type="ECO:0000256" key="10">
    <source>
        <dbReference type="RuleBase" id="RU368072"/>
    </source>
</evidence>
<protein>
    <recommendedName>
        <fullName evidence="10">Kinetochore protein NDC80</fullName>
    </recommendedName>
</protein>
<dbReference type="AlphaFoldDB" id="A0A367JVH6"/>
<dbReference type="GO" id="GO:0051315">
    <property type="term" value="P:attachment of mitotic spindle microtubules to kinetochore"/>
    <property type="evidence" value="ECO:0007669"/>
    <property type="project" value="UniProtKB-UniRule"/>
</dbReference>
<dbReference type="GO" id="GO:0005634">
    <property type="term" value="C:nucleus"/>
    <property type="evidence" value="ECO:0007669"/>
    <property type="project" value="UniProtKB-SubCell"/>
</dbReference>
<evidence type="ECO:0000256" key="11">
    <source>
        <dbReference type="SAM" id="Coils"/>
    </source>
</evidence>
<proteinExistence type="inferred from homology"/>
<feature type="domain" description="Kinetochore protein Ndc80 CH" evidence="12">
    <location>
        <begin position="3"/>
        <end position="56"/>
    </location>
</feature>
<evidence type="ECO:0000313" key="13">
    <source>
        <dbReference type="EMBL" id="RCH93907.1"/>
    </source>
</evidence>
<evidence type="ECO:0000256" key="1">
    <source>
        <dbReference type="ARBA" id="ARBA00007050"/>
    </source>
</evidence>
<keyword evidence="9 10" id="KW-0137">Centromere</keyword>
<reference evidence="13 14" key="1">
    <citation type="journal article" date="2018" name="G3 (Bethesda)">
        <title>Phylogenetic and Phylogenomic Definition of Rhizopus Species.</title>
        <authorList>
            <person name="Gryganskyi A.P."/>
            <person name="Golan J."/>
            <person name="Dolatabadi S."/>
            <person name="Mondo S."/>
            <person name="Robb S."/>
            <person name="Idnurm A."/>
            <person name="Muszewska A."/>
            <person name="Steczkiewicz K."/>
            <person name="Masonjones S."/>
            <person name="Liao H.L."/>
            <person name="Gajdeczka M.T."/>
            <person name="Anike F."/>
            <person name="Vuek A."/>
            <person name="Anishchenko I.M."/>
            <person name="Voigt K."/>
            <person name="de Hoog G.S."/>
            <person name="Smith M.E."/>
            <person name="Heitman J."/>
            <person name="Vilgalys R."/>
            <person name="Stajich J.E."/>
        </authorList>
    </citation>
    <scope>NUCLEOTIDE SEQUENCE [LARGE SCALE GENOMIC DNA]</scope>
    <source>
        <strain evidence="13 14">LSU 92-RS-03</strain>
    </source>
</reference>
<dbReference type="GO" id="GO:0051301">
    <property type="term" value="P:cell division"/>
    <property type="evidence" value="ECO:0007669"/>
    <property type="project" value="UniProtKB-UniRule"/>
</dbReference>
<keyword evidence="3 10" id="KW-0132">Cell division</keyword>
<keyword evidence="5 10" id="KW-0995">Kinetochore</keyword>
<keyword evidence="6 11" id="KW-0175">Coiled coil</keyword>
<keyword evidence="2 10" id="KW-0158">Chromosome</keyword>
<organism evidence="13 14">
    <name type="scientific">Rhizopus stolonifer</name>
    <name type="common">Rhizopus nigricans</name>
    <dbReference type="NCBI Taxonomy" id="4846"/>
    <lineage>
        <taxon>Eukaryota</taxon>
        <taxon>Fungi</taxon>
        <taxon>Fungi incertae sedis</taxon>
        <taxon>Mucoromycota</taxon>
        <taxon>Mucoromycotina</taxon>
        <taxon>Mucoromycetes</taxon>
        <taxon>Mucorales</taxon>
        <taxon>Mucorineae</taxon>
        <taxon>Rhizopodaceae</taxon>
        <taxon>Rhizopus</taxon>
    </lineage>
</organism>
<dbReference type="Pfam" id="PF03801">
    <property type="entry name" value="Ndc80_HEC"/>
    <property type="match status" value="1"/>
</dbReference>
<dbReference type="Proteomes" id="UP000253551">
    <property type="component" value="Unassembled WGS sequence"/>
</dbReference>
<evidence type="ECO:0000256" key="2">
    <source>
        <dbReference type="ARBA" id="ARBA00022454"/>
    </source>
</evidence>
<dbReference type="Gene3D" id="1.10.418.30">
    <property type="entry name" value="Ncd80 complex, Ncd80 subunit"/>
    <property type="match status" value="1"/>
</dbReference>
<sequence>YKRRFEEDAMVLIRQLGYPLADTINRKELLSIGAMHSNPTFIALLHWLVVVCKIMDTPRLSDDEVDEEIDEEAVAQLLHAYAIAGYHKYMTGDDDMASLDQELEHIFERANQPNLHQIEIYTKSISALEQELAQLESDNGELDTLKERHGVLVKDIGKFKAYIEEKVKKVSKYKNMVERAGEEKKRLEHQLENLNQQIQASRDKLAEKNISEEELVAMYQKTKALEKEYAELERTAEESRQKQKGVSEYNQKARTVDLSVLEGENILIEYNPLGKTLKEKTSIDIEEQLLITDSLFKPTLEGLERSVTDETAKLLSQTAILRQELDSIKLENSHLREEIKQQEERVENLKRLYKENHAIFFQEIGKFNKMKDDTVQGWNAKRSIMRKELLDLQDEVRVLEQKLEETNENYRKKRQETERRLQPVLKKVELFFDQASTIADEHHQALKKLHQDICEAFI</sequence>
<comment type="caution">
    <text evidence="13">The sequence shown here is derived from an EMBL/GenBank/DDBJ whole genome shotgun (WGS) entry which is preliminary data.</text>
</comment>
<evidence type="ECO:0000256" key="9">
    <source>
        <dbReference type="ARBA" id="ARBA00023328"/>
    </source>
</evidence>
<keyword evidence="14" id="KW-1185">Reference proteome</keyword>
<dbReference type="InterPro" id="IPR055260">
    <property type="entry name" value="Ndc80_CH"/>
</dbReference>
<evidence type="ECO:0000256" key="7">
    <source>
        <dbReference type="ARBA" id="ARBA00023242"/>
    </source>
</evidence>
<comment type="subcellular location">
    <subcellularLocation>
        <location evidence="10">Chromosome</location>
        <location evidence="10">Centromere</location>
        <location evidence="10">Kinetochore</location>
    </subcellularLocation>
    <subcellularLocation>
        <location evidence="10">Nucleus</location>
    </subcellularLocation>
</comment>
<dbReference type="PANTHER" id="PTHR10643">
    <property type="entry name" value="KINETOCHORE PROTEIN NDC80"/>
    <property type="match status" value="1"/>
</dbReference>
<feature type="non-terminal residue" evidence="13">
    <location>
        <position position="1"/>
    </location>
</feature>
<evidence type="ECO:0000256" key="4">
    <source>
        <dbReference type="ARBA" id="ARBA00022776"/>
    </source>
</evidence>
<dbReference type="STRING" id="4846.A0A367JVH6"/>
<dbReference type="GO" id="GO:0031262">
    <property type="term" value="C:Ndc80 complex"/>
    <property type="evidence" value="ECO:0007669"/>
    <property type="project" value="UniProtKB-UniRule"/>
</dbReference>
<dbReference type="EMBL" id="PJQM01002628">
    <property type="protein sequence ID" value="RCH93907.1"/>
    <property type="molecule type" value="Genomic_DNA"/>
</dbReference>
<keyword evidence="8 10" id="KW-0131">Cell cycle</keyword>
<comment type="subunit">
    <text evidence="10">Component of the NDC80 complex.</text>
</comment>
<keyword evidence="7 10" id="KW-0539">Nucleus</keyword>
<evidence type="ECO:0000256" key="6">
    <source>
        <dbReference type="ARBA" id="ARBA00023054"/>
    </source>
</evidence>
<evidence type="ECO:0000313" key="14">
    <source>
        <dbReference type="Proteomes" id="UP000253551"/>
    </source>
</evidence>
<dbReference type="Gene3D" id="6.10.250.1950">
    <property type="match status" value="1"/>
</dbReference>
<comment type="function">
    <text evidence="10">Acts as a component of the essential kinetochore-associated NDC80 complex, which is required for chromosome segregation and spindle checkpoint activity.</text>
</comment>
<comment type="similarity">
    <text evidence="1 10">Belongs to the NDC80/HEC1 family.</text>
</comment>
<dbReference type="PANTHER" id="PTHR10643:SF2">
    <property type="entry name" value="KINETOCHORE PROTEIN NDC80 HOMOLOG"/>
    <property type="match status" value="1"/>
</dbReference>
<evidence type="ECO:0000256" key="3">
    <source>
        <dbReference type="ARBA" id="ARBA00022618"/>
    </source>
</evidence>
<keyword evidence="4 10" id="KW-0498">Mitosis</keyword>